<comment type="caution">
    <text evidence="6">The sequence shown here is derived from an EMBL/GenBank/DDBJ whole genome shotgun (WGS) entry which is preliminary data.</text>
</comment>
<comment type="subcellular location">
    <subcellularLocation>
        <location evidence="1">Membrane</location>
        <topology evidence="1">Multi-pass membrane protein</topology>
    </subcellularLocation>
</comment>
<evidence type="ECO:0000256" key="4">
    <source>
        <dbReference type="ARBA" id="ARBA00023136"/>
    </source>
</evidence>
<feature type="transmembrane region" description="Helical" evidence="5">
    <location>
        <begin position="179"/>
        <end position="201"/>
    </location>
</feature>
<dbReference type="Pfam" id="PF04193">
    <property type="entry name" value="PQ-loop"/>
    <property type="match status" value="1"/>
</dbReference>
<evidence type="ECO:0000256" key="5">
    <source>
        <dbReference type="SAM" id="Phobius"/>
    </source>
</evidence>
<dbReference type="GO" id="GO:0016020">
    <property type="term" value="C:membrane"/>
    <property type="evidence" value="ECO:0007669"/>
    <property type="project" value="UniProtKB-SubCell"/>
</dbReference>
<keyword evidence="4 5" id="KW-0472">Membrane</keyword>
<sequence>MSLIIDALITFCDVTTIGLCGFNKVPQIIKLAKEKSVKGLSLASILLELTSYSIMFSYNVYSAYALTTYFEYPLLIVQDVVMLTLFLALSGRLSPVEILPVAALPCFAYSIASGTLPNSLIKTLVGMCTPISASSKVVALLAIIRSKNSESVSIPTWCISSYTSITRLFTIYVESADPALLMNFGTSFVLNTLIIIVAIIYKPRKKVD</sequence>
<dbReference type="EMBL" id="JAHLQT010021643">
    <property type="protein sequence ID" value="KAG7167449.1"/>
    <property type="molecule type" value="Genomic_DNA"/>
</dbReference>
<accession>A0A8J5MY88</accession>
<feature type="transmembrane region" description="Helical" evidence="5">
    <location>
        <begin position="72"/>
        <end position="89"/>
    </location>
</feature>
<dbReference type="AlphaFoldDB" id="A0A8J5MY88"/>
<dbReference type="PANTHER" id="PTHR12226">
    <property type="entry name" value="MANNOSE-P-DOLICHOL UTILIZATION DEFECT 1 LEC35 -RELATED"/>
    <property type="match status" value="1"/>
</dbReference>
<evidence type="ECO:0000256" key="2">
    <source>
        <dbReference type="ARBA" id="ARBA00022692"/>
    </source>
</evidence>
<gene>
    <name evidence="6" type="primary">Slc66a3-L</name>
    <name evidence="6" type="ORF">Hamer_G012909</name>
</gene>
<evidence type="ECO:0000313" key="7">
    <source>
        <dbReference type="Proteomes" id="UP000747542"/>
    </source>
</evidence>
<name>A0A8J5MY88_HOMAM</name>
<dbReference type="InterPro" id="IPR006603">
    <property type="entry name" value="PQ-loop_rpt"/>
</dbReference>
<keyword evidence="2 5" id="KW-0812">Transmembrane</keyword>
<keyword evidence="3 5" id="KW-1133">Transmembrane helix</keyword>
<dbReference type="PANTHER" id="PTHR12226:SF3">
    <property type="entry name" value="SOLUTE CARRIER FAMILY 66 MEMBER 3"/>
    <property type="match status" value="1"/>
</dbReference>
<evidence type="ECO:0000256" key="3">
    <source>
        <dbReference type="ARBA" id="ARBA00022989"/>
    </source>
</evidence>
<dbReference type="OrthoDB" id="271506at2759"/>
<evidence type="ECO:0000313" key="6">
    <source>
        <dbReference type="EMBL" id="KAG7167449.1"/>
    </source>
</evidence>
<evidence type="ECO:0000256" key="1">
    <source>
        <dbReference type="ARBA" id="ARBA00004141"/>
    </source>
</evidence>
<reference evidence="6" key="1">
    <citation type="journal article" date="2021" name="Sci. Adv.">
        <title>The American lobster genome reveals insights on longevity, neural, and immune adaptations.</title>
        <authorList>
            <person name="Polinski J.M."/>
            <person name="Zimin A.V."/>
            <person name="Clark K.F."/>
            <person name="Kohn A.B."/>
            <person name="Sadowski N."/>
            <person name="Timp W."/>
            <person name="Ptitsyn A."/>
            <person name="Khanna P."/>
            <person name="Romanova D.Y."/>
            <person name="Williams P."/>
            <person name="Greenwood S.J."/>
            <person name="Moroz L.L."/>
            <person name="Walt D.R."/>
            <person name="Bodnar A.G."/>
        </authorList>
    </citation>
    <scope>NUCLEOTIDE SEQUENCE</scope>
    <source>
        <strain evidence="6">GMGI-L3</strain>
    </source>
</reference>
<feature type="transmembrane region" description="Helical" evidence="5">
    <location>
        <begin position="40"/>
        <end position="60"/>
    </location>
</feature>
<dbReference type="Proteomes" id="UP000747542">
    <property type="component" value="Unassembled WGS sequence"/>
</dbReference>
<keyword evidence="7" id="KW-1185">Reference proteome</keyword>
<protein>
    <submittedName>
        <fullName evidence="6">Solute carrier family 66 member 3-like</fullName>
    </submittedName>
</protein>
<dbReference type="SMART" id="SM00679">
    <property type="entry name" value="CTNS"/>
    <property type="match status" value="1"/>
</dbReference>
<organism evidence="6 7">
    <name type="scientific">Homarus americanus</name>
    <name type="common">American lobster</name>
    <dbReference type="NCBI Taxonomy" id="6706"/>
    <lineage>
        <taxon>Eukaryota</taxon>
        <taxon>Metazoa</taxon>
        <taxon>Ecdysozoa</taxon>
        <taxon>Arthropoda</taxon>
        <taxon>Crustacea</taxon>
        <taxon>Multicrustacea</taxon>
        <taxon>Malacostraca</taxon>
        <taxon>Eumalacostraca</taxon>
        <taxon>Eucarida</taxon>
        <taxon>Decapoda</taxon>
        <taxon>Pleocyemata</taxon>
        <taxon>Astacidea</taxon>
        <taxon>Nephropoidea</taxon>
        <taxon>Nephropidae</taxon>
        <taxon>Homarus</taxon>
    </lineage>
</organism>
<proteinExistence type="predicted"/>
<dbReference type="InterPro" id="IPR016817">
    <property type="entry name" value="MannP-dilichol_defect-1"/>
</dbReference>